<keyword evidence="2" id="KW-1185">Reference proteome</keyword>
<name>A0A939IJC3_CLOAM</name>
<dbReference type="SUPFAM" id="SSF63825">
    <property type="entry name" value="YWTD domain"/>
    <property type="match status" value="1"/>
</dbReference>
<proteinExistence type="predicted"/>
<comment type="caution">
    <text evidence="1">The sequence shown here is derived from an EMBL/GenBank/DDBJ whole genome shotgun (WGS) entry which is preliminary data.</text>
</comment>
<dbReference type="EMBL" id="JAFJZZ010000003">
    <property type="protein sequence ID" value="MBN7773429.1"/>
    <property type="molecule type" value="Genomic_DNA"/>
</dbReference>
<evidence type="ECO:0000313" key="2">
    <source>
        <dbReference type="Proteomes" id="UP000664545"/>
    </source>
</evidence>
<evidence type="ECO:0000313" key="1">
    <source>
        <dbReference type="EMBL" id="MBN7773429.1"/>
    </source>
</evidence>
<sequence length="2097" mass="229899">MTNNLIIRKGISFLLIATLILSGFFITPNYSYAAKTVLSDKTYYHLDMGVQLAYMGSDWASRGYNYGETITPNPTVSFNNDVEAIDTYPLSSSKGSIFDFDGSTSSTNIPSSLKNQAGNYQMAYNNFYSDYVTTSMSAKGSPSTNGKQISFSYSARLNTTEKLDVVNYGAKGWDEQIWQLFGGKNNVSDSNIKSAIENALEQGFNGTAGDNRLYLIFCPTVIEYKKYIEIADLQANLGLPTSAKSGEKFNVFDDSYVDSSLTLDNAIIEHKNKETNSWDIIGEFEGTGNAGENTGGTVEQDFDEIGTETFRLTITATNGQESTDLKNIEITDGREISGVADLVLDEYTYEGHPADADDWSTFEVDGVHYSAKRAYEEKVATNKFRTTGGTIKKDGLTAAIVTYPKKGTYPVTLDITTATGEKLSDTENIEVRKTPYVMDSLGGFQKQNRKQILTLNVAIYPDKPIVDYSIRIKDLVTNEIIDLTKDIPQENGACIKTRPAVMDASGQYWTTITVEFLTKMPRYSDTGLTPRKFSYDAKVTDSKGDSDEVYKEFNVAPDVPPIPAISMQDSFLRGAGTNTAAIEAADASSSDGDQLERTWLAANHDPLTGLAIDQNNALAVIPASSFVNATLLAGYKNLAFGTNQTIGFDKIGVGKTTVKLHVKDIWIEPTLEEYITPSDYLEAETTASTQVINIAPVVSIEPINTLKANIAIMVAKNKLDNVKNQSNAMKADLLQKGIDGNISFIPVAETYNGTLTRESFVTLDGASCLGQSVSTSEYLYVMEAVSVTKTDNSTTANNVKIVAYDKAGKQKWNYAFTEHPPQHRLYVDNQEKYLLCSGTKLDGKAFTLIFTAKTGALLTTFDNVSIPSDSKVFLSSDEKRIYIFNSVGIQKIDFKTGKYTTVLTGALYVPRLTGGKVGYVAKMADMRYYLGKFDMSTESADKLALPTLDFYNDQMANTDGTSWVTPIDWSNDGKVLIARRLYADYYGANGGQSWVLDAKTQKQCFSSIPVGEDKGWNTFLVKDTNGNADYFTIAYGYKGTSQYYSVFSIYKINEGAAESITSWNSGKQGQVKIPNAGYYENGKITLLGEEYYGKCWVYNLTTKTYELADSSISSLGLDPLTGTINRYDGGIISHYYDNGWNGNGSFYYFNRYKVPITSDQSAYRGIIEKADFGDAENYIVNYDLGDMPKVADIATQKNALMVTLENGINSLADKIDEIGKAPQYVLNIIGNGVTNVGSIFKNVILEPNAEYEYAYDLQTVSGTAIDVFKESHTNTIYGAGVTYYKEPIYKADLTNGSNSDITKGFVKYETGDWFNGSHWGYAGYGGGMNSKNGSASGPVISFTMGKAGYIEIKMAGYAERNISIDGKTLYSSMDDKYVLLLPAGSHVLNLGTTNTDNQSVIQNIEIGYLSTSDNSFSGTSVSANIDGIQAVTGKFKAGKEVAYTELQSGVFTSLNLYDMINKGYMQVSEGGMTGYVTISGDGRNATSVFTGRTPNSGKITTKMYVKITAPADKMLWINYGAYHKLLQPSEVFSTTYSSQGYQVYNVTYVSDFYAIELPIGTMGITSASAISFGSTASCVPKYSLKNRNSYFYNVTFPTSTTAKIVKCQSGASEPNSTISFTSESSTALLNALVSNFALKSRYPAYNLLGTYISDDFCSLNGLSLNGWNKSLKGTGSADIKLVEPAEKEEDTPLIYKKGQLIAYNINYSDYENDPSKYGYWIYAHTPYNDGEYPDAAIIYDEDGNIKSVCGQAVTPGSISIDQALSMAKSKGTKSLTAPIDRFYVDGKYIVYHWEYDDTSRGSVIGGYPGYDKVSNTADLTFYVEGSASAPWITGISTSPATVKENNYFSINIGIDDIEKDILNLTTEVYKDKKLIYTHRKKNIYPMDASGNTTTDPTKAVGYPVTNTGALPDKAQAGTYEIVATVRDQTGAGIGSYKFIVVSEGKITGYVNHTDKWDINRKKYNLSWFGNEINAAYTYSEYMALSLPRTRGTNVFWSGEKFMLQAAVAGSPTTVTAKINGYSYSATMSSTGTKNSSGETIYTGSIWDEDMINKWGMDTPEQLTFTFTATYSGGTTKTSTATVIVDNMNPYWKLHRAF</sequence>
<dbReference type="Proteomes" id="UP000664545">
    <property type="component" value="Unassembled WGS sequence"/>
</dbReference>
<protein>
    <submittedName>
        <fullName evidence="1">Uncharacterized protein</fullName>
    </submittedName>
</protein>
<gene>
    <name evidence="1" type="ORF">JYB65_08645</name>
</gene>
<dbReference type="RefSeq" id="WP_206582273.1">
    <property type="nucleotide sequence ID" value="NZ_JAFJZZ010000003.1"/>
</dbReference>
<reference evidence="1" key="1">
    <citation type="submission" date="2021-02" db="EMBL/GenBank/DDBJ databases">
        <title>Abyssanaerobacter marinus gen.nov., sp., nov, anaerobic bacterium isolated from the Onnuri vent field of Indian Ocean and suggestion of Mogibacteriaceae fam. nov., and proposal of reclassification of ambiguous this family's genus member.</title>
        <authorList>
            <person name="Kim Y.J."/>
            <person name="Yang J.-A."/>
        </authorList>
    </citation>
    <scope>NUCLEOTIDE SEQUENCE</scope>
    <source>
        <strain evidence="1">DSM 2634</strain>
    </source>
</reference>
<accession>A0A939IJC3</accession>
<organism evidence="1 2">
    <name type="scientific">Clostridium aminobutyricum</name>
    <dbReference type="NCBI Taxonomy" id="33953"/>
    <lineage>
        <taxon>Bacteria</taxon>
        <taxon>Bacillati</taxon>
        <taxon>Bacillota</taxon>
        <taxon>Clostridia</taxon>
        <taxon>Eubacteriales</taxon>
        <taxon>Clostridiaceae</taxon>
        <taxon>Clostridium</taxon>
    </lineage>
</organism>